<feature type="domain" description="Aromatic amino acid beta-eliminating lyase/threonine aldolase" evidence="5">
    <location>
        <begin position="50"/>
        <end position="297"/>
    </location>
</feature>
<name>A0ABU1W8X4_9GAMM</name>
<dbReference type="RefSeq" id="WP_310059659.1">
    <property type="nucleotide sequence ID" value="NZ_JAVDVY010000001.1"/>
</dbReference>
<protein>
    <submittedName>
        <fullName evidence="6">Threonine aldolase</fullName>
        <ecNumber evidence="6">4.1.2.5</ecNumber>
    </submittedName>
</protein>
<keyword evidence="4" id="KW-0663">Pyridoxal phosphate</keyword>
<accession>A0ABU1W8X4</accession>
<sequence>MAATPVWSHAGGSVAREDAKAGLFNEVNFVHDGLGLTPREYAAVLGEATATRDLSEDNYSNGGVVAELEEKFARTLGKQAAIFMPTGTLANHLALRKLAGNDRRVLVQAESHFYNDSGDCAEVLSGLNLIPLAEGRSTIELTDVERWTVRSGGGRVAMNVGAISIETPVRRRDHEMVEFGELERISRYARERGIRLHLDGARLFNLPYHSGRSVKDYAALFDTVFVSLWKHFNATTGAILAGSASFIEGLFHTRRMFGGSLPQAWPVAAVALQYADRYENDYAQSWRAADRLIALLKPERRFEVRMVPNGTSRFFLKVAGVDPGAMVERAARRGVLLPSAGREAGVFAMQVNPTILRSTPEALARVFIDAAKG</sequence>
<evidence type="ECO:0000256" key="1">
    <source>
        <dbReference type="ARBA" id="ARBA00001933"/>
    </source>
</evidence>
<dbReference type="InterPro" id="IPR001597">
    <property type="entry name" value="ArAA_b-elim_lyase/Thr_aldolase"/>
</dbReference>
<keyword evidence="7" id="KW-1185">Reference proteome</keyword>
<dbReference type="EC" id="4.1.2.5" evidence="6"/>
<evidence type="ECO:0000259" key="5">
    <source>
        <dbReference type="Pfam" id="PF01212"/>
    </source>
</evidence>
<dbReference type="GO" id="GO:0004793">
    <property type="term" value="F:threonine aldolase activity"/>
    <property type="evidence" value="ECO:0007669"/>
    <property type="project" value="UniProtKB-EC"/>
</dbReference>
<dbReference type="PANTHER" id="PTHR48097:SF9">
    <property type="entry name" value="L-THREONINE ALDOLASE"/>
    <property type="match status" value="1"/>
</dbReference>
<evidence type="ECO:0000256" key="3">
    <source>
        <dbReference type="ARBA" id="ARBA00011881"/>
    </source>
</evidence>
<evidence type="ECO:0000313" key="6">
    <source>
        <dbReference type="EMBL" id="MDR7134037.1"/>
    </source>
</evidence>
<comment type="similarity">
    <text evidence="2">Belongs to the threonine aldolase family.</text>
</comment>
<dbReference type="PANTHER" id="PTHR48097">
    <property type="entry name" value="L-THREONINE ALDOLASE-RELATED"/>
    <property type="match status" value="1"/>
</dbReference>
<organism evidence="6 7">
    <name type="scientific">Lysobacter niastensis</name>
    <dbReference type="NCBI Taxonomy" id="380629"/>
    <lineage>
        <taxon>Bacteria</taxon>
        <taxon>Pseudomonadati</taxon>
        <taxon>Pseudomonadota</taxon>
        <taxon>Gammaproteobacteria</taxon>
        <taxon>Lysobacterales</taxon>
        <taxon>Lysobacteraceae</taxon>
        <taxon>Lysobacter</taxon>
    </lineage>
</organism>
<dbReference type="SUPFAM" id="SSF53383">
    <property type="entry name" value="PLP-dependent transferases"/>
    <property type="match status" value="1"/>
</dbReference>
<dbReference type="Proteomes" id="UP001251524">
    <property type="component" value="Unassembled WGS sequence"/>
</dbReference>
<reference evidence="6 7" key="1">
    <citation type="submission" date="2023-07" db="EMBL/GenBank/DDBJ databases">
        <title>Sorghum-associated microbial communities from plants grown in Nebraska, USA.</title>
        <authorList>
            <person name="Schachtman D."/>
        </authorList>
    </citation>
    <scope>NUCLEOTIDE SEQUENCE [LARGE SCALE GENOMIC DNA]</scope>
    <source>
        <strain evidence="6 7">BE198</strain>
    </source>
</reference>
<dbReference type="Pfam" id="PF01212">
    <property type="entry name" value="Beta_elim_lyase"/>
    <property type="match status" value="1"/>
</dbReference>
<comment type="cofactor">
    <cofactor evidence="1">
        <name>pyridoxal 5'-phosphate</name>
        <dbReference type="ChEBI" id="CHEBI:597326"/>
    </cofactor>
</comment>
<evidence type="ECO:0000256" key="2">
    <source>
        <dbReference type="ARBA" id="ARBA00006966"/>
    </source>
</evidence>
<comment type="subunit">
    <text evidence="3">Homotetramer.</text>
</comment>
<comment type="caution">
    <text evidence="6">The sequence shown here is derived from an EMBL/GenBank/DDBJ whole genome shotgun (WGS) entry which is preliminary data.</text>
</comment>
<dbReference type="EMBL" id="JAVDVY010000001">
    <property type="protein sequence ID" value="MDR7134037.1"/>
    <property type="molecule type" value="Genomic_DNA"/>
</dbReference>
<dbReference type="InterPro" id="IPR015421">
    <property type="entry name" value="PyrdxlP-dep_Trfase_major"/>
</dbReference>
<dbReference type="InterPro" id="IPR015424">
    <property type="entry name" value="PyrdxlP-dep_Trfase"/>
</dbReference>
<keyword evidence="6" id="KW-0456">Lyase</keyword>
<evidence type="ECO:0000313" key="7">
    <source>
        <dbReference type="Proteomes" id="UP001251524"/>
    </source>
</evidence>
<dbReference type="Gene3D" id="3.40.640.10">
    <property type="entry name" value="Type I PLP-dependent aspartate aminotransferase-like (Major domain)"/>
    <property type="match status" value="1"/>
</dbReference>
<evidence type="ECO:0000256" key="4">
    <source>
        <dbReference type="ARBA" id="ARBA00022898"/>
    </source>
</evidence>
<gene>
    <name evidence="6" type="ORF">J2X06_001221</name>
</gene>
<proteinExistence type="inferred from homology"/>